<dbReference type="EMBL" id="BAABFR010000149">
    <property type="protein sequence ID" value="GAA4406063.1"/>
    <property type="molecule type" value="Genomic_DNA"/>
</dbReference>
<proteinExistence type="predicted"/>
<reference evidence="4" key="1">
    <citation type="journal article" date="2019" name="Int. J. Syst. Evol. Microbiol.">
        <title>The Global Catalogue of Microorganisms (GCM) 10K type strain sequencing project: providing services to taxonomists for standard genome sequencing and annotation.</title>
        <authorList>
            <consortium name="The Broad Institute Genomics Platform"/>
            <consortium name="The Broad Institute Genome Sequencing Center for Infectious Disease"/>
            <person name="Wu L."/>
            <person name="Ma J."/>
        </authorList>
    </citation>
    <scope>NUCLEOTIDE SEQUENCE [LARGE SCALE GENOMIC DNA]</scope>
    <source>
        <strain evidence="4">JCM 17688</strain>
    </source>
</reference>
<evidence type="ECO:0000256" key="1">
    <source>
        <dbReference type="SAM" id="MobiDB-lite"/>
    </source>
</evidence>
<dbReference type="RefSeq" id="WP_345001316.1">
    <property type="nucleotide sequence ID" value="NZ_BAABFR010000149.1"/>
</dbReference>
<accession>A0ABP8KGB7</accession>
<keyword evidence="2" id="KW-0732">Signal</keyword>
<feature type="signal peptide" evidence="2">
    <location>
        <begin position="1"/>
        <end position="23"/>
    </location>
</feature>
<evidence type="ECO:0000256" key="2">
    <source>
        <dbReference type="SAM" id="SignalP"/>
    </source>
</evidence>
<evidence type="ECO:0000313" key="3">
    <source>
        <dbReference type="EMBL" id="GAA4406063.1"/>
    </source>
</evidence>
<feature type="region of interest" description="Disordered" evidence="1">
    <location>
        <begin position="182"/>
        <end position="202"/>
    </location>
</feature>
<evidence type="ECO:0000313" key="4">
    <source>
        <dbReference type="Proteomes" id="UP001500635"/>
    </source>
</evidence>
<feature type="compositionally biased region" description="Pro residues" evidence="1">
    <location>
        <begin position="189"/>
        <end position="199"/>
    </location>
</feature>
<dbReference type="PROSITE" id="PS51257">
    <property type="entry name" value="PROKAR_LIPOPROTEIN"/>
    <property type="match status" value="1"/>
</dbReference>
<feature type="chain" id="PRO_5047364638" evidence="2">
    <location>
        <begin position="24"/>
        <end position="280"/>
    </location>
</feature>
<dbReference type="Proteomes" id="UP001500635">
    <property type="component" value="Unassembled WGS sequence"/>
</dbReference>
<sequence length="280" mass="28685">MGRTRHTAAAIALVGVLAAGCGAQPSGRSAASSAPAGANAAAGSHELVGLFRLTPGAERGGHLTGTWFKMAIVGGTAAAGPYVTNANSTVDGGQVTPLQPGTAGGLRTGSYQTEARPGFKGGNSLSSSVTRPTGFFDVLFGISTNPVDPQTHTPLPPPSVTELDGRLTADVSAWAASWNNQEFNQGAPKPVPSTGPQPPGQQKVTRAWDWVSHRWLAQPATARTTGPQATGTYDPQTRHFTLDWSSHIAGGPFNDFTGVWHLEGTFEPSAGSPAAPSATP</sequence>
<comment type="caution">
    <text evidence="3">The sequence shown here is derived from an EMBL/GenBank/DDBJ whole genome shotgun (WGS) entry which is preliminary data.</text>
</comment>
<name>A0ABP8KGB7_9ACTN</name>
<organism evidence="3 4">
    <name type="scientific">Tsukamurella soli</name>
    <dbReference type="NCBI Taxonomy" id="644556"/>
    <lineage>
        <taxon>Bacteria</taxon>
        <taxon>Bacillati</taxon>
        <taxon>Actinomycetota</taxon>
        <taxon>Actinomycetes</taxon>
        <taxon>Mycobacteriales</taxon>
        <taxon>Tsukamurellaceae</taxon>
        <taxon>Tsukamurella</taxon>
    </lineage>
</organism>
<protein>
    <submittedName>
        <fullName evidence="3">Uncharacterized protein</fullName>
    </submittedName>
</protein>
<keyword evidence="4" id="KW-1185">Reference proteome</keyword>
<gene>
    <name evidence="3" type="ORF">GCM10023147_49460</name>
</gene>